<evidence type="ECO:0000256" key="3">
    <source>
        <dbReference type="ARBA" id="ARBA00022763"/>
    </source>
</evidence>
<keyword evidence="6" id="KW-0238">DNA-binding</keyword>
<accession>A0A5M3X6X5</accession>
<organism evidence="9 10">
    <name type="scientific">Acrocarpospora macrocephala</name>
    <dbReference type="NCBI Taxonomy" id="150177"/>
    <lineage>
        <taxon>Bacteria</taxon>
        <taxon>Bacillati</taxon>
        <taxon>Actinomycetota</taxon>
        <taxon>Actinomycetes</taxon>
        <taxon>Streptosporangiales</taxon>
        <taxon>Streptosporangiaceae</taxon>
        <taxon>Acrocarpospora</taxon>
    </lineage>
</organism>
<evidence type="ECO:0000256" key="7">
    <source>
        <dbReference type="ARBA" id="ARBA00023239"/>
    </source>
</evidence>
<evidence type="ECO:0000256" key="8">
    <source>
        <dbReference type="RuleBase" id="RU364100"/>
    </source>
</evidence>
<keyword evidence="3" id="KW-0227">DNA damage</keyword>
<keyword evidence="5" id="KW-0190">Covalent protein-DNA linkage</keyword>
<dbReference type="PANTHER" id="PTHR13604">
    <property type="entry name" value="DC12-RELATED"/>
    <property type="match status" value="1"/>
</dbReference>
<comment type="caution">
    <text evidence="9">The sequence shown here is derived from an EMBL/GenBank/DDBJ whole genome shotgun (WGS) entry which is preliminary data.</text>
</comment>
<evidence type="ECO:0000313" key="9">
    <source>
        <dbReference type="EMBL" id="GES16412.1"/>
    </source>
</evidence>
<evidence type="ECO:0000256" key="4">
    <source>
        <dbReference type="ARBA" id="ARBA00022801"/>
    </source>
</evidence>
<dbReference type="GO" id="GO:0106300">
    <property type="term" value="P:protein-DNA covalent cross-linking repair"/>
    <property type="evidence" value="ECO:0007669"/>
    <property type="project" value="InterPro"/>
</dbReference>
<dbReference type="Proteomes" id="UP000331127">
    <property type="component" value="Unassembled WGS sequence"/>
</dbReference>
<gene>
    <name evidence="9" type="ORF">Amac_100100</name>
</gene>
<dbReference type="AlphaFoldDB" id="A0A5M3X6X5"/>
<keyword evidence="4 8" id="KW-0378">Hydrolase</keyword>
<evidence type="ECO:0000313" key="10">
    <source>
        <dbReference type="Proteomes" id="UP000331127"/>
    </source>
</evidence>
<dbReference type="Pfam" id="PF02586">
    <property type="entry name" value="SRAP"/>
    <property type="match status" value="1"/>
</dbReference>
<name>A0A5M3X6X5_9ACTN</name>
<dbReference type="GO" id="GO:0008233">
    <property type="term" value="F:peptidase activity"/>
    <property type="evidence" value="ECO:0007669"/>
    <property type="project" value="UniProtKB-KW"/>
</dbReference>
<evidence type="ECO:0000256" key="6">
    <source>
        <dbReference type="ARBA" id="ARBA00023125"/>
    </source>
</evidence>
<evidence type="ECO:0000256" key="5">
    <source>
        <dbReference type="ARBA" id="ARBA00023124"/>
    </source>
</evidence>
<keyword evidence="2 8" id="KW-0645">Protease</keyword>
<dbReference type="SUPFAM" id="SSF143081">
    <property type="entry name" value="BB1717-like"/>
    <property type="match status" value="1"/>
</dbReference>
<reference evidence="9 10" key="1">
    <citation type="submission" date="2019-10" db="EMBL/GenBank/DDBJ databases">
        <title>Whole genome shotgun sequence of Acrocarpospora macrocephala NBRC 16266.</title>
        <authorList>
            <person name="Ichikawa N."/>
            <person name="Kimura A."/>
            <person name="Kitahashi Y."/>
            <person name="Komaki H."/>
            <person name="Oguchi A."/>
        </authorList>
    </citation>
    <scope>NUCLEOTIDE SEQUENCE [LARGE SCALE GENOMIC DNA]</scope>
    <source>
        <strain evidence="9 10">NBRC 16266</strain>
    </source>
</reference>
<dbReference type="EC" id="3.4.-.-" evidence="8"/>
<evidence type="ECO:0000256" key="2">
    <source>
        <dbReference type="ARBA" id="ARBA00022670"/>
    </source>
</evidence>
<keyword evidence="7" id="KW-0456">Lyase</keyword>
<dbReference type="GO" id="GO:0006508">
    <property type="term" value="P:proteolysis"/>
    <property type="evidence" value="ECO:0007669"/>
    <property type="project" value="UniProtKB-KW"/>
</dbReference>
<proteinExistence type="inferred from homology"/>
<dbReference type="GO" id="GO:0016829">
    <property type="term" value="F:lyase activity"/>
    <property type="evidence" value="ECO:0007669"/>
    <property type="project" value="UniProtKB-KW"/>
</dbReference>
<dbReference type="InterPro" id="IPR036590">
    <property type="entry name" value="SRAP-like"/>
</dbReference>
<comment type="similarity">
    <text evidence="1 8">Belongs to the SOS response-associated peptidase family.</text>
</comment>
<dbReference type="PANTHER" id="PTHR13604:SF0">
    <property type="entry name" value="ABASIC SITE PROCESSING PROTEIN HMCES"/>
    <property type="match status" value="1"/>
</dbReference>
<dbReference type="InterPro" id="IPR003738">
    <property type="entry name" value="SRAP"/>
</dbReference>
<protein>
    <recommendedName>
        <fullName evidence="8">Abasic site processing protein</fullName>
        <ecNumber evidence="8">3.4.-.-</ecNumber>
    </recommendedName>
</protein>
<keyword evidence="10" id="KW-1185">Reference proteome</keyword>
<dbReference type="Gene3D" id="3.90.1680.10">
    <property type="entry name" value="SOS response associated peptidase-like"/>
    <property type="match status" value="1"/>
</dbReference>
<evidence type="ECO:0000256" key="1">
    <source>
        <dbReference type="ARBA" id="ARBA00008136"/>
    </source>
</evidence>
<dbReference type="GO" id="GO:0003697">
    <property type="term" value="F:single-stranded DNA binding"/>
    <property type="evidence" value="ECO:0007669"/>
    <property type="project" value="InterPro"/>
</dbReference>
<sequence length="257" mass="28633">MSSLVGGYAVVYGDGFLVDMCGRYASARNRHDLLEEFEIELDSEEEIEPDYNVAPTKDVYAVMSRVPKVEGATQPVRQLRVIRWGLVPSWAKDPSIGSRLINARMETLADKPAFRKAFASRRCLLPADGYFEWMPTPDKKKQPYFIHPADGGVLAMAGLYEFWKDPEGEWLCTCTVITTAAADHLGEIHDRTPMCIEKDHWTDWLDPRITDASELLVPASAAGLVAEPVSMAVNNVRNNGPELIHPLQDTGDPSPLF</sequence>
<dbReference type="EMBL" id="BLAE01000100">
    <property type="protein sequence ID" value="GES16412.1"/>
    <property type="molecule type" value="Genomic_DNA"/>
</dbReference>